<sequence length="70" mass="7422">LAGGLTPLLPTFTDGCTDRIRVCVNDVVAYDVEDPLCEDVILTRTFTATEIAVCPTAAGEANESVTSSFR</sequence>
<accession>A0A923PJN5</accession>
<proteinExistence type="predicted"/>
<evidence type="ECO:0000313" key="2">
    <source>
        <dbReference type="Proteomes" id="UP000650081"/>
    </source>
</evidence>
<dbReference type="EMBL" id="JACSIT010000007">
    <property type="protein sequence ID" value="MBC6992539.1"/>
    <property type="molecule type" value="Genomic_DNA"/>
</dbReference>
<dbReference type="Proteomes" id="UP000650081">
    <property type="component" value="Unassembled WGS sequence"/>
</dbReference>
<name>A0A923PJN5_9BACT</name>
<reference evidence="1" key="1">
    <citation type="submission" date="2020-08" db="EMBL/GenBank/DDBJ databases">
        <title>Lewinella bacteria from marine environments.</title>
        <authorList>
            <person name="Zhong Y."/>
        </authorList>
    </citation>
    <scope>NUCLEOTIDE SEQUENCE</scope>
    <source>
        <strain evidence="1">KCTC 42187</strain>
    </source>
</reference>
<feature type="non-terminal residue" evidence="1">
    <location>
        <position position="70"/>
    </location>
</feature>
<keyword evidence="2" id="KW-1185">Reference proteome</keyword>
<evidence type="ECO:0000313" key="1">
    <source>
        <dbReference type="EMBL" id="MBC6992539.1"/>
    </source>
</evidence>
<feature type="non-terminal residue" evidence="1">
    <location>
        <position position="1"/>
    </location>
</feature>
<gene>
    <name evidence="1" type="ORF">H9S92_00035</name>
</gene>
<dbReference type="RefSeq" id="WP_187464689.1">
    <property type="nucleotide sequence ID" value="NZ_JACSIT010000007.1"/>
</dbReference>
<comment type="caution">
    <text evidence="1">The sequence shown here is derived from an EMBL/GenBank/DDBJ whole genome shotgun (WGS) entry which is preliminary data.</text>
</comment>
<dbReference type="AlphaFoldDB" id="A0A923PJN5"/>
<organism evidence="1 2">
    <name type="scientific">Neolewinella lacunae</name>
    <dbReference type="NCBI Taxonomy" id="1517758"/>
    <lineage>
        <taxon>Bacteria</taxon>
        <taxon>Pseudomonadati</taxon>
        <taxon>Bacteroidota</taxon>
        <taxon>Saprospiria</taxon>
        <taxon>Saprospirales</taxon>
        <taxon>Lewinellaceae</taxon>
        <taxon>Neolewinella</taxon>
    </lineage>
</organism>
<protein>
    <submittedName>
        <fullName evidence="1">Uncharacterized protein</fullName>
    </submittedName>
</protein>